<dbReference type="EMBL" id="JAUSVO010000003">
    <property type="protein sequence ID" value="MDQ0438003.1"/>
    <property type="molecule type" value="Genomic_DNA"/>
</dbReference>
<gene>
    <name evidence="2" type="ORF">QO014_002395</name>
</gene>
<protein>
    <submittedName>
        <fullName evidence="2">Uncharacterized protein</fullName>
    </submittedName>
</protein>
<keyword evidence="1" id="KW-0812">Transmembrane</keyword>
<accession>A0ABU0H6R5</accession>
<reference evidence="2 3" key="1">
    <citation type="submission" date="2023-07" db="EMBL/GenBank/DDBJ databases">
        <title>Genomic Encyclopedia of Type Strains, Phase IV (KMG-IV): sequencing the most valuable type-strain genomes for metagenomic binning, comparative biology and taxonomic classification.</title>
        <authorList>
            <person name="Goeker M."/>
        </authorList>
    </citation>
    <scope>NUCLEOTIDE SEQUENCE [LARGE SCALE GENOMIC DNA]</scope>
    <source>
        <strain evidence="2 3">B6-8</strain>
    </source>
</reference>
<feature type="transmembrane region" description="Helical" evidence="1">
    <location>
        <begin position="6"/>
        <end position="24"/>
    </location>
</feature>
<evidence type="ECO:0000313" key="2">
    <source>
        <dbReference type="EMBL" id="MDQ0438003.1"/>
    </source>
</evidence>
<name>A0ABU0H6R5_9HYPH</name>
<keyword evidence="1" id="KW-0472">Membrane</keyword>
<sequence length="75" mass="8072">MTGDTLITLVIFGSLCALALAIVLRIHGDFTAARAEDEPTSEIIEDEDEADPVYPFRRIGPVAADVVEDLGGRRS</sequence>
<comment type="caution">
    <text evidence="2">The sequence shown here is derived from an EMBL/GenBank/DDBJ whole genome shotgun (WGS) entry which is preliminary data.</text>
</comment>
<dbReference type="Proteomes" id="UP001241603">
    <property type="component" value="Unassembled WGS sequence"/>
</dbReference>
<organism evidence="2 3">
    <name type="scientific">Kaistia dalseonensis</name>
    <dbReference type="NCBI Taxonomy" id="410840"/>
    <lineage>
        <taxon>Bacteria</taxon>
        <taxon>Pseudomonadati</taxon>
        <taxon>Pseudomonadota</taxon>
        <taxon>Alphaproteobacteria</taxon>
        <taxon>Hyphomicrobiales</taxon>
        <taxon>Kaistiaceae</taxon>
        <taxon>Kaistia</taxon>
    </lineage>
</organism>
<keyword evidence="1" id="KW-1133">Transmembrane helix</keyword>
<evidence type="ECO:0000256" key="1">
    <source>
        <dbReference type="SAM" id="Phobius"/>
    </source>
</evidence>
<dbReference type="RefSeq" id="WP_266348925.1">
    <property type="nucleotide sequence ID" value="NZ_JAPKNG010000003.1"/>
</dbReference>
<evidence type="ECO:0000313" key="3">
    <source>
        <dbReference type="Proteomes" id="UP001241603"/>
    </source>
</evidence>
<proteinExistence type="predicted"/>
<keyword evidence="3" id="KW-1185">Reference proteome</keyword>